<evidence type="ECO:0000313" key="4">
    <source>
        <dbReference type="EMBL" id="KAE9101173.1"/>
    </source>
</evidence>
<keyword evidence="1" id="KW-0175">Coiled coil</keyword>
<evidence type="ECO:0000313" key="3">
    <source>
        <dbReference type="EMBL" id="KAE9101049.1"/>
    </source>
</evidence>
<reference evidence="8 9" key="1">
    <citation type="submission" date="2018-08" db="EMBL/GenBank/DDBJ databases">
        <title>Genomic investigation of the strawberry pathogen Phytophthora fragariae indicates pathogenicity is determined by transcriptional variation in three key races.</title>
        <authorList>
            <person name="Adams T.M."/>
            <person name="Armitage A.D."/>
            <person name="Sobczyk M.K."/>
            <person name="Bates H.J."/>
            <person name="Dunwell J.M."/>
            <person name="Nellist C.F."/>
            <person name="Harrison R.J."/>
        </authorList>
    </citation>
    <scope>NUCLEOTIDE SEQUENCE [LARGE SCALE GENOMIC DNA]</scope>
    <source>
        <strain evidence="7 8">A4</strain>
        <strain evidence="6 9">BC-1</strain>
        <strain evidence="5 12">BC-23</strain>
        <strain evidence="3 10">NOV-71</strain>
        <strain evidence="4 13">ONT-3</strain>
        <strain evidence="2 11">SCRP245</strain>
    </source>
</reference>
<dbReference type="EMBL" id="QXGC01000886">
    <property type="protein sequence ID" value="KAE9217610.1"/>
    <property type="molecule type" value="Genomic_DNA"/>
</dbReference>
<evidence type="ECO:0000313" key="12">
    <source>
        <dbReference type="Proteomes" id="UP000476176"/>
    </source>
</evidence>
<evidence type="ECO:0000313" key="11">
    <source>
        <dbReference type="Proteomes" id="UP000460718"/>
    </source>
</evidence>
<feature type="coiled-coil region" evidence="1">
    <location>
        <begin position="34"/>
        <end position="139"/>
    </location>
</feature>
<dbReference type="EMBL" id="QXFZ01000929">
    <property type="protein sequence ID" value="KAE9101049.1"/>
    <property type="molecule type" value="Genomic_DNA"/>
</dbReference>
<dbReference type="AlphaFoldDB" id="A0A6A3RRB4"/>
<dbReference type="Proteomes" id="UP000476176">
    <property type="component" value="Unassembled WGS sequence"/>
</dbReference>
<evidence type="ECO:0000313" key="13">
    <source>
        <dbReference type="Proteomes" id="UP000488956"/>
    </source>
</evidence>
<dbReference type="EMBL" id="QXFW01000876">
    <property type="protein sequence ID" value="KAE9001096.1"/>
    <property type="molecule type" value="Genomic_DNA"/>
</dbReference>
<evidence type="ECO:0000313" key="9">
    <source>
        <dbReference type="Proteomes" id="UP000440367"/>
    </source>
</evidence>
<dbReference type="Proteomes" id="UP000437068">
    <property type="component" value="Unassembled WGS sequence"/>
</dbReference>
<accession>A0A6A3RRB4</accession>
<dbReference type="Proteomes" id="UP000440367">
    <property type="component" value="Unassembled WGS sequence"/>
</dbReference>
<dbReference type="EMBL" id="QXGD01000967">
    <property type="protein sequence ID" value="KAE9218755.1"/>
    <property type="molecule type" value="Genomic_DNA"/>
</dbReference>
<comment type="caution">
    <text evidence="3">The sequence shown here is derived from an EMBL/GenBank/DDBJ whole genome shotgun (WGS) entry which is preliminary data.</text>
</comment>
<dbReference type="Proteomes" id="UP000488956">
    <property type="component" value="Unassembled WGS sequence"/>
</dbReference>
<evidence type="ECO:0000313" key="5">
    <source>
        <dbReference type="EMBL" id="KAE9217610.1"/>
    </source>
</evidence>
<proteinExistence type="predicted"/>
<evidence type="ECO:0000256" key="1">
    <source>
        <dbReference type="SAM" id="Coils"/>
    </source>
</evidence>
<evidence type="ECO:0000313" key="8">
    <source>
        <dbReference type="Proteomes" id="UP000437068"/>
    </source>
</evidence>
<evidence type="ECO:0000313" key="2">
    <source>
        <dbReference type="EMBL" id="KAE9001096.1"/>
    </source>
</evidence>
<gene>
    <name evidence="7" type="ORF">PF001_g14371</name>
    <name evidence="6" type="ORF">PF002_g16406</name>
    <name evidence="5" type="ORF">PF004_g14105</name>
    <name evidence="3" type="ORF">PF007_g15299</name>
    <name evidence="4" type="ORF">PF010_g14541</name>
    <name evidence="2" type="ORF">PF011_g13899</name>
</gene>
<name>A0A6A3RRB4_9STRA</name>
<dbReference type="Proteomes" id="UP000460718">
    <property type="component" value="Unassembled WGS sequence"/>
</dbReference>
<protein>
    <submittedName>
        <fullName evidence="3">Uncharacterized protein</fullName>
    </submittedName>
</protein>
<evidence type="ECO:0000313" key="7">
    <source>
        <dbReference type="EMBL" id="KAE9301624.1"/>
    </source>
</evidence>
<organism evidence="3 10">
    <name type="scientific">Phytophthora fragariae</name>
    <dbReference type="NCBI Taxonomy" id="53985"/>
    <lineage>
        <taxon>Eukaryota</taxon>
        <taxon>Sar</taxon>
        <taxon>Stramenopiles</taxon>
        <taxon>Oomycota</taxon>
        <taxon>Peronosporomycetes</taxon>
        <taxon>Peronosporales</taxon>
        <taxon>Peronosporaceae</taxon>
        <taxon>Phytophthora</taxon>
    </lineage>
</organism>
<evidence type="ECO:0000313" key="10">
    <source>
        <dbReference type="Proteomes" id="UP000441208"/>
    </source>
</evidence>
<dbReference type="EMBL" id="QXFX01000904">
    <property type="protein sequence ID" value="KAE9101173.1"/>
    <property type="molecule type" value="Genomic_DNA"/>
</dbReference>
<evidence type="ECO:0000313" key="6">
    <source>
        <dbReference type="EMBL" id="KAE9218755.1"/>
    </source>
</evidence>
<dbReference type="EMBL" id="QXGE01000890">
    <property type="protein sequence ID" value="KAE9301624.1"/>
    <property type="molecule type" value="Genomic_DNA"/>
</dbReference>
<sequence>MTQTLTNYKRDELVAHRSSSAVLSNEISIVTKQLEEVDEMKVTLERDMESLQTEAQTIESSLRDLMLQSSGNNGSLNMAVVAKKRRLNEEFEALLERIEKKKAEIRTVDQTLASLRARREEKEQEMRAMERKLVEILVQQQKQMLLLVSAVREVALPTMAG</sequence>
<dbReference type="Proteomes" id="UP000441208">
    <property type="component" value="Unassembled WGS sequence"/>
</dbReference>